<proteinExistence type="predicted"/>
<dbReference type="GO" id="GO:0009279">
    <property type="term" value="C:cell outer membrane"/>
    <property type="evidence" value="ECO:0007669"/>
    <property type="project" value="UniProtKB-SubCell"/>
</dbReference>
<dbReference type="InterPro" id="IPR008969">
    <property type="entry name" value="CarboxyPept-like_regulatory"/>
</dbReference>
<evidence type="ECO:0000259" key="5">
    <source>
        <dbReference type="Pfam" id="PF07715"/>
    </source>
</evidence>
<evidence type="ECO:0000256" key="2">
    <source>
        <dbReference type="ARBA" id="ARBA00023136"/>
    </source>
</evidence>
<organism evidence="6 7">
    <name type="scientific">Flavobacterium stagni</name>
    <dbReference type="NCBI Taxonomy" id="2506421"/>
    <lineage>
        <taxon>Bacteria</taxon>
        <taxon>Pseudomonadati</taxon>
        <taxon>Bacteroidota</taxon>
        <taxon>Flavobacteriia</taxon>
        <taxon>Flavobacteriales</taxon>
        <taxon>Flavobacteriaceae</taxon>
        <taxon>Flavobacterium</taxon>
    </lineage>
</organism>
<dbReference type="Pfam" id="PF13715">
    <property type="entry name" value="CarbopepD_reg_2"/>
    <property type="match status" value="1"/>
</dbReference>
<dbReference type="OrthoDB" id="9768470at2"/>
<keyword evidence="6" id="KW-0675">Receptor</keyword>
<dbReference type="PANTHER" id="PTHR40980">
    <property type="entry name" value="PLUG DOMAIN-CONTAINING PROTEIN"/>
    <property type="match status" value="1"/>
</dbReference>
<reference evidence="7" key="1">
    <citation type="submission" date="2019-01" db="EMBL/GenBank/DDBJ databases">
        <title>Cytophagaceae bacterium strain CAR-16.</title>
        <authorList>
            <person name="Chen W.-M."/>
        </authorList>
    </citation>
    <scope>NUCLEOTIDE SEQUENCE [LARGE SCALE GENOMIC DNA]</scope>
    <source>
        <strain evidence="7">WWJ-16</strain>
    </source>
</reference>
<dbReference type="Proteomes" id="UP000289857">
    <property type="component" value="Unassembled WGS sequence"/>
</dbReference>
<keyword evidence="4" id="KW-0732">Signal</keyword>
<feature type="signal peptide" evidence="4">
    <location>
        <begin position="1"/>
        <end position="20"/>
    </location>
</feature>
<name>A0A4V1N335_9FLAO</name>
<dbReference type="InterPro" id="IPR036942">
    <property type="entry name" value="Beta-barrel_TonB_sf"/>
</dbReference>
<dbReference type="RefSeq" id="WP_129460598.1">
    <property type="nucleotide sequence ID" value="NZ_SBKN01000001.1"/>
</dbReference>
<evidence type="ECO:0000313" key="7">
    <source>
        <dbReference type="Proteomes" id="UP000289857"/>
    </source>
</evidence>
<comment type="subcellular location">
    <subcellularLocation>
        <location evidence="1">Cell outer membrane</location>
    </subcellularLocation>
</comment>
<dbReference type="PANTHER" id="PTHR40980:SF5">
    <property type="entry name" value="TONB-DEPENDENT RECEPTOR"/>
    <property type="match status" value="1"/>
</dbReference>
<dbReference type="SUPFAM" id="SSF49464">
    <property type="entry name" value="Carboxypeptidase regulatory domain-like"/>
    <property type="match status" value="1"/>
</dbReference>
<sequence>MKIKFFFLTFFMCLVMTAQKGTISGTVTDKDMNNAPLQFANVGLKGAGVGVTTDEKGKYSIKAEAGNYTLVFSFVGYETIEVPIHVKAGETVTIDKALGSGSFKLEDVVIQKSVNREKETVLLLEQKKAVEIKQSIGAQEMSRKGVSDVEEGLTKITGISKVGSRGLFVRGLEDRYNNLLINNLAVPSNNPFKKIIPLDLIPTDVVSLIETYKTFNPDIYGDFAGATFNVVTTTKPIKSITKLSLGTGFTTNNNLRDFNLPTSAGSTKGFFGFSGSDRDLPSVFGSTPNPPVTVSRNDAINAFKNGFGMEKSKSPLNTSVGILHAEKFDVGKNKLSYLFSINFDNSYQFRQGVDRTLQAGSLIQYSNNFRRTTYDYKTNLSSIVGINFSTERFTISSSLLYLKSTDSQIQDQLGVQSAFANNPNYLIRTNQFEQSDFYNGQIFGDYKITKNKNHVLKYGGSLAQTKFSQPDRNSYTGTYVNDQEVIVSYGGNNFLRQYLDIKSNLFSSAFLEYQWKFGSDNKLTVGYNGNHNFTKSSYRFINTIKNFNSASTFTVNPYEIDNVIRQDLLDYEISFQEQSNANWKSKLEETINAGYANIYFKINENLGINTGLRLEKYNRITKYKEIGSWDQNYLKIKTDDLYVLPSVNAKYSLNEKTNLRLAISQTYTKPVIMESFPISIVNPDGTVFQGNPYLKNSTNTNVDFKYEFFPTGKEMLAVGAFGKNIKDPIERTFVANPGTTIMSFLNSEKAVLYGIEAEFILDLSRFSESLKDFTWGFNTSVMNTKVTVPSTNISPTGNVSQSIETHRERELQGASKWLINSDVKYDFKFTKDWTNTVTLVYSVFGKRIYSLGTAGIDHVYELPVSKLDFVWTSKVNKHIDVKFSADNLLNPYYRLELGDNNKDTFTEASHRIQDYKKGVGFSLNLSYTF</sequence>
<protein>
    <submittedName>
        <fullName evidence="6">TonB-dependent receptor</fullName>
    </submittedName>
</protein>
<comment type="caution">
    <text evidence="6">The sequence shown here is derived from an EMBL/GenBank/DDBJ whole genome shotgun (WGS) entry which is preliminary data.</text>
</comment>
<dbReference type="Gene3D" id="2.60.40.1120">
    <property type="entry name" value="Carboxypeptidase-like, regulatory domain"/>
    <property type="match status" value="1"/>
</dbReference>
<dbReference type="EMBL" id="SBKN01000001">
    <property type="protein sequence ID" value="RXR24620.1"/>
    <property type="molecule type" value="Genomic_DNA"/>
</dbReference>
<feature type="chain" id="PRO_5020802007" evidence="4">
    <location>
        <begin position="21"/>
        <end position="929"/>
    </location>
</feature>
<dbReference type="InterPro" id="IPR012910">
    <property type="entry name" value="Plug_dom"/>
</dbReference>
<keyword evidence="7" id="KW-1185">Reference proteome</keyword>
<dbReference type="InterPro" id="IPR037066">
    <property type="entry name" value="Plug_dom_sf"/>
</dbReference>
<gene>
    <name evidence="6" type="ORF">EQG61_04015</name>
</gene>
<evidence type="ECO:0000256" key="4">
    <source>
        <dbReference type="SAM" id="SignalP"/>
    </source>
</evidence>
<keyword evidence="2" id="KW-0472">Membrane</keyword>
<dbReference type="AlphaFoldDB" id="A0A4V1N335"/>
<accession>A0A4V1N335</accession>
<dbReference type="Pfam" id="PF07715">
    <property type="entry name" value="Plug"/>
    <property type="match status" value="1"/>
</dbReference>
<feature type="domain" description="TonB-dependent receptor plug" evidence="5">
    <location>
        <begin position="131"/>
        <end position="224"/>
    </location>
</feature>
<evidence type="ECO:0000313" key="6">
    <source>
        <dbReference type="EMBL" id="RXR24620.1"/>
    </source>
</evidence>
<evidence type="ECO:0000256" key="1">
    <source>
        <dbReference type="ARBA" id="ARBA00004442"/>
    </source>
</evidence>
<dbReference type="SUPFAM" id="SSF56935">
    <property type="entry name" value="Porins"/>
    <property type="match status" value="1"/>
</dbReference>
<dbReference type="Gene3D" id="2.170.130.10">
    <property type="entry name" value="TonB-dependent receptor, plug domain"/>
    <property type="match status" value="1"/>
</dbReference>
<keyword evidence="3" id="KW-0998">Cell outer membrane</keyword>
<evidence type="ECO:0000256" key="3">
    <source>
        <dbReference type="ARBA" id="ARBA00023237"/>
    </source>
</evidence>
<dbReference type="Gene3D" id="2.40.170.20">
    <property type="entry name" value="TonB-dependent receptor, beta-barrel domain"/>
    <property type="match status" value="1"/>
</dbReference>